<dbReference type="InterPro" id="IPR004104">
    <property type="entry name" value="Gfo/Idh/MocA-like_OxRdtase_C"/>
</dbReference>
<dbReference type="InterPro" id="IPR036291">
    <property type="entry name" value="NAD(P)-bd_dom_sf"/>
</dbReference>
<dbReference type="Pfam" id="PF01408">
    <property type="entry name" value="GFO_IDH_MocA"/>
    <property type="match status" value="1"/>
</dbReference>
<evidence type="ECO:0000256" key="1">
    <source>
        <dbReference type="ARBA" id="ARBA00010928"/>
    </source>
</evidence>
<sequence length="356" mass="39603">MTSDWELPGPVTSHQSPVTLRRDEVAVKVGILGCGFIGRIHALDVKSDSRVALVGVADTLPQAAQRLATEVNTKPLPSLEALLDAGIEALYVCTPNTLHLEPVLRGLAAGVHVFSEKPMATSLADAWKIREAARRGRRIYQLGFNRRFANVYRFAKQMIDEGRITPLLAQLKHNRGELKQPPWTADPSVTGGYLYETPVHLFDMSRFLLGDVVELQGWARRSVYQELDGFVVLLRCAGGAVASLTSVAHTSWLFPYERVEIYGAHKTVVTEELERAWFSPGMRDQVEAVDCFQMPFEQKWGYAMEDRFFIDACLGERPPAVTADDGYKATELVEACYQAVKTERLVTLPLAEPKTA</sequence>
<gene>
    <name evidence="4" type="ORF">E6H05_05630</name>
</gene>
<dbReference type="Gene3D" id="3.30.360.10">
    <property type="entry name" value="Dihydrodipicolinate Reductase, domain 2"/>
    <property type="match status" value="1"/>
</dbReference>
<feature type="domain" description="Gfo/Idh/MocA-like oxidoreductase C-terminal" evidence="3">
    <location>
        <begin position="156"/>
        <end position="348"/>
    </location>
</feature>
<dbReference type="InterPro" id="IPR000683">
    <property type="entry name" value="Gfo/Idh/MocA-like_OxRdtase_N"/>
</dbReference>
<comment type="similarity">
    <text evidence="1">Belongs to the Gfo/Idh/MocA family.</text>
</comment>
<evidence type="ECO:0000259" key="2">
    <source>
        <dbReference type="Pfam" id="PF01408"/>
    </source>
</evidence>
<dbReference type="Gene3D" id="3.40.50.720">
    <property type="entry name" value="NAD(P)-binding Rossmann-like Domain"/>
    <property type="match status" value="1"/>
</dbReference>
<dbReference type="AlphaFoldDB" id="A0A537IYK2"/>
<dbReference type="EMBL" id="VBAP01000039">
    <property type="protein sequence ID" value="TMI75806.1"/>
    <property type="molecule type" value="Genomic_DNA"/>
</dbReference>
<evidence type="ECO:0000259" key="3">
    <source>
        <dbReference type="Pfam" id="PF02894"/>
    </source>
</evidence>
<dbReference type="PANTHER" id="PTHR43377">
    <property type="entry name" value="BILIVERDIN REDUCTASE A"/>
    <property type="match status" value="1"/>
</dbReference>
<protein>
    <submittedName>
        <fullName evidence="4">Gfo/Idh/MocA family oxidoreductase</fullName>
    </submittedName>
</protein>
<dbReference type="InterPro" id="IPR051450">
    <property type="entry name" value="Gfo/Idh/MocA_Oxidoreductases"/>
</dbReference>
<organism evidence="4 5">
    <name type="scientific">Candidatus Segetimicrobium genomatis</name>
    <dbReference type="NCBI Taxonomy" id="2569760"/>
    <lineage>
        <taxon>Bacteria</taxon>
        <taxon>Bacillati</taxon>
        <taxon>Candidatus Sysuimicrobiota</taxon>
        <taxon>Candidatus Sysuimicrobiia</taxon>
        <taxon>Candidatus Sysuimicrobiales</taxon>
        <taxon>Candidatus Segetimicrobiaceae</taxon>
        <taxon>Candidatus Segetimicrobium</taxon>
    </lineage>
</organism>
<comment type="caution">
    <text evidence="4">The sequence shown here is derived from an EMBL/GenBank/DDBJ whole genome shotgun (WGS) entry which is preliminary data.</text>
</comment>
<dbReference type="Pfam" id="PF02894">
    <property type="entry name" value="GFO_IDH_MocA_C"/>
    <property type="match status" value="1"/>
</dbReference>
<proteinExistence type="inferred from homology"/>
<dbReference type="GO" id="GO:0000166">
    <property type="term" value="F:nucleotide binding"/>
    <property type="evidence" value="ECO:0007669"/>
    <property type="project" value="InterPro"/>
</dbReference>
<evidence type="ECO:0000313" key="4">
    <source>
        <dbReference type="EMBL" id="TMI75806.1"/>
    </source>
</evidence>
<accession>A0A537IYK2</accession>
<name>A0A537IYK2_9BACT</name>
<reference evidence="4 5" key="1">
    <citation type="journal article" date="2019" name="Nat. Microbiol.">
        <title>Mediterranean grassland soil C-N compound turnover is dependent on rainfall and depth, and is mediated by genomically divergent microorganisms.</title>
        <authorList>
            <person name="Diamond S."/>
            <person name="Andeer P.F."/>
            <person name="Li Z."/>
            <person name="Crits-Christoph A."/>
            <person name="Burstein D."/>
            <person name="Anantharaman K."/>
            <person name="Lane K.R."/>
            <person name="Thomas B.C."/>
            <person name="Pan C."/>
            <person name="Northen T.R."/>
            <person name="Banfield J.F."/>
        </authorList>
    </citation>
    <scope>NUCLEOTIDE SEQUENCE [LARGE SCALE GENOMIC DNA]</scope>
    <source>
        <strain evidence="4">NP_8</strain>
    </source>
</reference>
<evidence type="ECO:0000313" key="5">
    <source>
        <dbReference type="Proteomes" id="UP000318834"/>
    </source>
</evidence>
<dbReference type="SUPFAM" id="SSF55347">
    <property type="entry name" value="Glyceraldehyde-3-phosphate dehydrogenase-like, C-terminal domain"/>
    <property type="match status" value="1"/>
</dbReference>
<dbReference type="PANTHER" id="PTHR43377:SF1">
    <property type="entry name" value="BILIVERDIN REDUCTASE A"/>
    <property type="match status" value="1"/>
</dbReference>
<feature type="domain" description="Gfo/Idh/MocA-like oxidoreductase N-terminal" evidence="2">
    <location>
        <begin position="27"/>
        <end position="144"/>
    </location>
</feature>
<dbReference type="Proteomes" id="UP000318834">
    <property type="component" value="Unassembled WGS sequence"/>
</dbReference>
<dbReference type="SUPFAM" id="SSF51735">
    <property type="entry name" value="NAD(P)-binding Rossmann-fold domains"/>
    <property type="match status" value="1"/>
</dbReference>